<dbReference type="RefSeq" id="WP_066630588.1">
    <property type="nucleotide sequence ID" value="NZ_FQXL01000035.1"/>
</dbReference>
<dbReference type="Proteomes" id="UP000076603">
    <property type="component" value="Unassembled WGS sequence"/>
</dbReference>
<keyword evidence="2" id="KW-1185">Reference proteome</keyword>
<evidence type="ECO:0000313" key="1">
    <source>
        <dbReference type="EMBL" id="KZL88814.1"/>
    </source>
</evidence>
<sequence>MEKEKIINFLLNNDLEEVQEINNDGEVLVLRFYYDFDEDELSAARAYASDESEDEEEGDSWYDEFLLPYLNELAVDSTGEIIEELMEELSVEAQYMSYEIDRENYDYNEFIAVFYEKGKSIDLDEVLKKIDE</sequence>
<dbReference type="AlphaFoldDB" id="A0A162QQ43"/>
<dbReference type="PATRIC" id="fig|1121326.3.peg.5974"/>
<comment type="caution">
    <text evidence="1">The sequence shown here is derived from an EMBL/GenBank/DDBJ whole genome shotgun (WGS) entry which is preliminary data.</text>
</comment>
<dbReference type="STRING" id="1121326.CLMAG_59070"/>
<evidence type="ECO:0000313" key="2">
    <source>
        <dbReference type="Proteomes" id="UP000076603"/>
    </source>
</evidence>
<name>A0A162QQ43_9CLOT</name>
<dbReference type="EMBL" id="LWAE01000014">
    <property type="protein sequence ID" value="KZL88814.1"/>
    <property type="molecule type" value="Genomic_DNA"/>
</dbReference>
<gene>
    <name evidence="1" type="ORF">CLMAG_59070</name>
</gene>
<organism evidence="1 2">
    <name type="scientific">Clostridium magnum DSM 2767</name>
    <dbReference type="NCBI Taxonomy" id="1121326"/>
    <lineage>
        <taxon>Bacteria</taxon>
        <taxon>Bacillati</taxon>
        <taxon>Bacillota</taxon>
        <taxon>Clostridia</taxon>
        <taxon>Eubacteriales</taxon>
        <taxon>Clostridiaceae</taxon>
        <taxon>Clostridium</taxon>
    </lineage>
</organism>
<dbReference type="OrthoDB" id="1937284at2"/>
<proteinExistence type="predicted"/>
<protein>
    <submittedName>
        <fullName evidence="1">Uncharacterized protein</fullName>
    </submittedName>
</protein>
<reference evidence="1 2" key="1">
    <citation type="submission" date="2016-04" db="EMBL/GenBank/DDBJ databases">
        <title>Genome sequence of Clostridium magnum DSM 2767.</title>
        <authorList>
            <person name="Poehlein A."/>
            <person name="Uhlig R."/>
            <person name="Fischer R."/>
            <person name="Bahl H."/>
            <person name="Daniel R."/>
        </authorList>
    </citation>
    <scope>NUCLEOTIDE SEQUENCE [LARGE SCALE GENOMIC DNA]</scope>
    <source>
        <strain evidence="1 2">DSM 2767</strain>
    </source>
</reference>
<accession>A0A162QQ43</accession>